<comment type="subcellular location">
    <subcellularLocation>
        <location evidence="1">Nucleus</location>
    </subcellularLocation>
</comment>
<evidence type="ECO:0000256" key="1">
    <source>
        <dbReference type="ARBA" id="ARBA00004123"/>
    </source>
</evidence>
<feature type="compositionally biased region" description="Pro residues" evidence="6">
    <location>
        <begin position="300"/>
        <end position="310"/>
    </location>
</feature>
<feature type="compositionally biased region" description="Low complexity" evidence="6">
    <location>
        <begin position="311"/>
        <end position="322"/>
    </location>
</feature>
<organism evidence="8 9">
    <name type="scientific">Tilletia walkeri</name>
    <dbReference type="NCBI Taxonomy" id="117179"/>
    <lineage>
        <taxon>Eukaryota</taxon>
        <taxon>Fungi</taxon>
        <taxon>Dikarya</taxon>
        <taxon>Basidiomycota</taxon>
        <taxon>Ustilaginomycotina</taxon>
        <taxon>Exobasidiomycetes</taxon>
        <taxon>Tilletiales</taxon>
        <taxon>Tilletiaceae</taxon>
        <taxon>Tilletia</taxon>
    </lineage>
</organism>
<keyword evidence="3" id="KW-0238">DNA-binding</keyword>
<evidence type="ECO:0000256" key="6">
    <source>
        <dbReference type="SAM" id="MobiDB-lite"/>
    </source>
</evidence>
<evidence type="ECO:0000313" key="9">
    <source>
        <dbReference type="Proteomes" id="UP000078113"/>
    </source>
</evidence>
<dbReference type="SMART" id="SM00066">
    <property type="entry name" value="GAL4"/>
    <property type="match status" value="1"/>
</dbReference>
<dbReference type="Gene3D" id="4.10.240.10">
    <property type="entry name" value="Zn(2)-C6 fungal-type DNA-binding domain"/>
    <property type="match status" value="1"/>
</dbReference>
<feature type="compositionally biased region" description="Low complexity" evidence="6">
    <location>
        <begin position="67"/>
        <end position="114"/>
    </location>
</feature>
<evidence type="ECO:0000256" key="3">
    <source>
        <dbReference type="ARBA" id="ARBA00023125"/>
    </source>
</evidence>
<gene>
    <name evidence="8" type="ORF">A4X09_0g4549</name>
</gene>
<evidence type="ECO:0000256" key="5">
    <source>
        <dbReference type="ARBA" id="ARBA00023242"/>
    </source>
</evidence>
<dbReference type="GO" id="GO:0000981">
    <property type="term" value="F:DNA-binding transcription factor activity, RNA polymerase II-specific"/>
    <property type="evidence" value="ECO:0007669"/>
    <property type="project" value="InterPro"/>
</dbReference>
<evidence type="ECO:0000256" key="2">
    <source>
        <dbReference type="ARBA" id="ARBA00023015"/>
    </source>
</evidence>
<feature type="compositionally biased region" description="Basic and acidic residues" evidence="6">
    <location>
        <begin position="596"/>
        <end position="621"/>
    </location>
</feature>
<feature type="compositionally biased region" description="Basic residues" evidence="6">
    <location>
        <begin position="743"/>
        <end position="753"/>
    </location>
</feature>
<keyword evidence="5" id="KW-0539">Nucleus</keyword>
<dbReference type="Pfam" id="PF00172">
    <property type="entry name" value="Zn_clus"/>
    <property type="match status" value="1"/>
</dbReference>
<dbReference type="SUPFAM" id="SSF57701">
    <property type="entry name" value="Zn2/Cys6 DNA-binding domain"/>
    <property type="match status" value="1"/>
</dbReference>
<dbReference type="EMBL" id="LWDG02000197">
    <property type="protein sequence ID" value="KAE8267800.1"/>
    <property type="molecule type" value="Genomic_DNA"/>
</dbReference>
<dbReference type="InterPro" id="IPR036864">
    <property type="entry name" value="Zn2-C6_fun-type_DNA-bd_sf"/>
</dbReference>
<dbReference type="PANTHER" id="PTHR31845:SF19">
    <property type="entry name" value="TRANSCRIPTION FACTOR DOMAIN-CONTAINING PROTEIN"/>
    <property type="match status" value="1"/>
</dbReference>
<protein>
    <recommendedName>
        <fullName evidence="7">Zn(2)-C6 fungal-type domain-containing protein</fullName>
    </recommendedName>
</protein>
<evidence type="ECO:0000313" key="8">
    <source>
        <dbReference type="EMBL" id="KAE8267800.1"/>
    </source>
</evidence>
<feature type="domain" description="Zn(2)-C6 fungal-type" evidence="7">
    <location>
        <begin position="16"/>
        <end position="49"/>
    </location>
</feature>
<accession>A0A8X7N8M7</accession>
<comment type="caution">
    <text evidence="8">The sequence shown here is derived from an EMBL/GenBank/DDBJ whole genome shotgun (WGS) entry which is preliminary data.</text>
</comment>
<evidence type="ECO:0000259" key="7">
    <source>
        <dbReference type="PROSITE" id="PS50048"/>
    </source>
</evidence>
<reference evidence="8" key="1">
    <citation type="submission" date="2016-04" db="EMBL/GenBank/DDBJ databases">
        <authorList>
            <person name="Nguyen H.D."/>
            <person name="Samba Siva P."/>
            <person name="Cullis J."/>
            <person name="Levesque C.A."/>
            <person name="Hambleton S."/>
        </authorList>
    </citation>
    <scope>NUCLEOTIDE SEQUENCE</scope>
    <source>
        <strain evidence="8">DAOMC 236422</strain>
    </source>
</reference>
<feature type="compositionally biased region" description="Basic and acidic residues" evidence="6">
    <location>
        <begin position="754"/>
        <end position="763"/>
    </location>
</feature>
<feature type="compositionally biased region" description="Low complexity" evidence="6">
    <location>
        <begin position="786"/>
        <end position="807"/>
    </location>
</feature>
<dbReference type="GO" id="GO:0005634">
    <property type="term" value="C:nucleus"/>
    <property type="evidence" value="ECO:0007669"/>
    <property type="project" value="UniProtKB-SubCell"/>
</dbReference>
<feature type="region of interest" description="Disordered" evidence="6">
    <location>
        <begin position="475"/>
        <end position="556"/>
    </location>
</feature>
<keyword evidence="4" id="KW-0804">Transcription</keyword>
<name>A0A8X7N8M7_9BASI</name>
<feature type="region of interest" description="Disordered" evidence="6">
    <location>
        <begin position="51"/>
        <end position="160"/>
    </location>
</feature>
<feature type="compositionally biased region" description="Gly residues" evidence="6">
    <location>
        <begin position="525"/>
        <end position="539"/>
    </location>
</feature>
<dbReference type="CDD" id="cd12148">
    <property type="entry name" value="fungal_TF_MHR"/>
    <property type="match status" value="1"/>
</dbReference>
<feature type="region of interest" description="Disordered" evidence="6">
    <location>
        <begin position="193"/>
        <end position="226"/>
    </location>
</feature>
<feature type="region of interest" description="Disordered" evidence="6">
    <location>
        <begin position="570"/>
        <end position="917"/>
    </location>
</feature>
<feature type="compositionally biased region" description="Basic residues" evidence="6">
    <location>
        <begin position="51"/>
        <end position="66"/>
    </location>
</feature>
<keyword evidence="2" id="KW-0805">Transcription regulation</keyword>
<feature type="region of interest" description="Disordered" evidence="6">
    <location>
        <begin position="239"/>
        <end position="269"/>
    </location>
</feature>
<feature type="compositionally biased region" description="Low complexity" evidence="6">
    <location>
        <begin position="403"/>
        <end position="419"/>
    </location>
</feature>
<feature type="region of interest" description="Disordered" evidence="6">
    <location>
        <begin position="287"/>
        <end position="436"/>
    </location>
</feature>
<dbReference type="CDD" id="cd00067">
    <property type="entry name" value="GAL4"/>
    <property type="match status" value="1"/>
</dbReference>
<proteinExistence type="predicted"/>
<feature type="compositionally biased region" description="Low complexity" evidence="6">
    <location>
        <begin position="127"/>
        <end position="139"/>
    </location>
</feature>
<dbReference type="Proteomes" id="UP000078113">
    <property type="component" value="Unassembled WGS sequence"/>
</dbReference>
<feature type="compositionally biased region" description="Basic and acidic residues" evidence="6">
    <location>
        <begin position="634"/>
        <end position="646"/>
    </location>
</feature>
<feature type="compositionally biased region" description="Low complexity" evidence="6">
    <location>
        <begin position="193"/>
        <end position="222"/>
    </location>
</feature>
<keyword evidence="9" id="KW-1185">Reference proteome</keyword>
<dbReference type="GO" id="GO:0008270">
    <property type="term" value="F:zinc ion binding"/>
    <property type="evidence" value="ECO:0007669"/>
    <property type="project" value="InterPro"/>
</dbReference>
<feature type="compositionally biased region" description="Polar residues" evidence="6">
    <location>
        <begin position="260"/>
        <end position="269"/>
    </location>
</feature>
<feature type="compositionally biased region" description="Polar residues" evidence="6">
    <location>
        <begin position="239"/>
        <end position="252"/>
    </location>
</feature>
<reference evidence="8" key="2">
    <citation type="journal article" date="2019" name="IMA Fungus">
        <title>Genome sequencing and comparison of five Tilletia species to identify candidate genes for the detection of regulated species infecting wheat.</title>
        <authorList>
            <person name="Nguyen H.D.T."/>
            <person name="Sultana T."/>
            <person name="Kesanakurti P."/>
            <person name="Hambleton S."/>
        </authorList>
    </citation>
    <scope>NUCLEOTIDE SEQUENCE</scope>
    <source>
        <strain evidence="8">DAOMC 236422</strain>
    </source>
</reference>
<evidence type="ECO:0000256" key="4">
    <source>
        <dbReference type="ARBA" id="ARBA00023163"/>
    </source>
</evidence>
<sequence>MTTTSVGKPRLRAFAACIECNKAKVKCDGDKPNNTPCSRCTAHNLQCGWAKSRRGRLPGSKNKPKSSHQQQYQRQQQSSTSSNTSTPPQLLPPQSASTSSNHPIGIASGSSSNINHHHHPAPPHPTAAPLTASAAYYPLRPHTNPAPSYPGPRHSNQSPNTAEFARFSSFGHDIGSSFNQAFHFDLYNHLVNGPSPHGAPGPSASSSSAGAQQQHQHQHQPSINNHMPMQNYAYQNQLHHQMQPPSTSAQPQHHSHPAGVQQQQFAHGSAYAQQYPSSQHFVLAPPAPVHHQQQQQQLPWQPPAFAPPPTASSSSAGAPSSSTVNAHHAHAHAPLPSNSPQPSTLGPGPGPGPVRNPVILPPPPTQSNQVRPGSAGGRSSNAAPSPIPRVGSITPAPDRLRRSGVPVPSSSSAVGSSSSLLNRPPLELYSPSDPANPLNLLSHAALTSKHDGAGARPGANGTPVLSAGASRLGIRSAGSPRDLSSSSANATPHSSAFFPHPRSSSSTNASASASSSRLWTPGQGSSTGAGTGTGTGVVGAGTIDGPPKIHSPSSTSAVLAPIRDPLLIWSGSGTTSQHPHRGGQHGDPLSLAGADGADRLRHVERSRTNEEEEGRTEHAGERQVNASEVGPNGHELDKNESREHAPPPRSSAGQHASDSHSHSQRRSQQDQTGSHDAPPVVILTEQERLRKQQERRKRTQARTLGMLDANAFDDDAGPDGNAVDGAGRSAGEPGARAGEKGKGSRAKGTRSHQRTADEVDPQRPRKRRRRDSSGVTSSASPHHVFSTFSPSTSSSSSSGRSSRSASRSDVDDAETGGSEAEYDASDAFALPATKLPRSSSTSPGPGETRGRLGTAASSAVMDRGARSGSKRSGTGVGESGAGATAAAGTGELGGTGDSSRANKIKQGRKPVSGAPVPITEEEEARVLAAYRARLAQHGWTEARVRDAMEERANYFKDGPISSGSDVQDVPHVIALGILTEGEVNDLFAFYFRELNTICAFLDPNLHTPTYVRVRSSFLYTVICFTAASVDPRPASQAKVDKLDKLAREQAMMLAEENARSCEIVQAMLLYNLWALETGTCARDRGSTFVVHAVRMALEIGLDATAKDPTSPEQNTREGRNKMRTFITAVIQDRSLSAFTGRQPVAKLDEYGSLAEWVDSEIAIPADVEDVGFVRLRLLEQDIRARLAETDPGDHPALERIREAANARMEEWMEQWTTKPILDEAPITRGTMKVVALHVQLVLNTVTKSACRDRKADCLRIASELLMIVNTELHDSVQYICRTIQGMIAWAAVVVIQLADGDIPSLAIDTALLMAGDANDPHRYRTFARFYGRFLLATVQSVHSEYRLASVGYSSRVPEPGAYLDAGVINVQPRAVDASIDVPNGGGPGGNGMDGSGVAASMEWPNELEAVLSTFCMTYDFL</sequence>
<feature type="compositionally biased region" description="Low complexity" evidence="6">
    <location>
        <begin position="289"/>
        <end position="299"/>
    </location>
</feature>
<dbReference type="PANTHER" id="PTHR31845">
    <property type="entry name" value="FINGER DOMAIN PROTEIN, PUTATIVE-RELATED"/>
    <property type="match status" value="1"/>
</dbReference>
<dbReference type="GO" id="GO:0000976">
    <property type="term" value="F:transcription cis-regulatory region binding"/>
    <property type="evidence" value="ECO:0007669"/>
    <property type="project" value="TreeGrafter"/>
</dbReference>
<feature type="compositionally biased region" description="Low complexity" evidence="6">
    <location>
        <begin position="503"/>
        <end position="516"/>
    </location>
</feature>
<feature type="compositionally biased region" description="Pro residues" evidence="6">
    <location>
        <begin position="348"/>
        <end position="365"/>
    </location>
</feature>
<dbReference type="PROSITE" id="PS50048">
    <property type="entry name" value="ZN2_CY6_FUNGAL_2"/>
    <property type="match status" value="1"/>
</dbReference>
<dbReference type="InterPro" id="IPR051089">
    <property type="entry name" value="prtT"/>
</dbReference>
<dbReference type="InterPro" id="IPR001138">
    <property type="entry name" value="Zn2Cys6_DnaBD"/>
</dbReference>
<feature type="compositionally biased region" description="Low complexity" evidence="6">
    <location>
        <begin position="484"/>
        <end position="496"/>
    </location>
</feature>
<feature type="compositionally biased region" description="Polar residues" evidence="6">
    <location>
        <begin position="366"/>
        <end position="383"/>
    </location>
</feature>